<evidence type="ECO:0000256" key="1">
    <source>
        <dbReference type="SAM" id="Phobius"/>
    </source>
</evidence>
<evidence type="ECO:0000313" key="3">
    <source>
        <dbReference type="Proteomes" id="UP000235145"/>
    </source>
</evidence>
<keyword evidence="1" id="KW-0812">Transmembrane</keyword>
<evidence type="ECO:0000313" key="2">
    <source>
        <dbReference type="EMBL" id="KAJ0199836.1"/>
    </source>
</evidence>
<dbReference type="Pfam" id="PF06749">
    <property type="entry name" value="DUF1218"/>
    <property type="match status" value="1"/>
</dbReference>
<keyword evidence="1" id="KW-0472">Membrane</keyword>
<gene>
    <name evidence="2" type="ORF">LSAT_V11C600305470</name>
</gene>
<name>A0A9R1X5B5_LACSA</name>
<proteinExistence type="predicted"/>
<dbReference type="EMBL" id="NBSK02000006">
    <property type="protein sequence ID" value="KAJ0199836.1"/>
    <property type="molecule type" value="Genomic_DNA"/>
</dbReference>
<feature type="transmembrane region" description="Helical" evidence="1">
    <location>
        <begin position="43"/>
        <end position="63"/>
    </location>
</feature>
<organism evidence="2 3">
    <name type="scientific">Lactuca sativa</name>
    <name type="common">Garden lettuce</name>
    <dbReference type="NCBI Taxonomy" id="4236"/>
    <lineage>
        <taxon>Eukaryota</taxon>
        <taxon>Viridiplantae</taxon>
        <taxon>Streptophyta</taxon>
        <taxon>Embryophyta</taxon>
        <taxon>Tracheophyta</taxon>
        <taxon>Spermatophyta</taxon>
        <taxon>Magnoliopsida</taxon>
        <taxon>eudicotyledons</taxon>
        <taxon>Gunneridae</taxon>
        <taxon>Pentapetalae</taxon>
        <taxon>asterids</taxon>
        <taxon>campanulids</taxon>
        <taxon>Asterales</taxon>
        <taxon>Asteraceae</taxon>
        <taxon>Cichorioideae</taxon>
        <taxon>Cichorieae</taxon>
        <taxon>Lactucinae</taxon>
        <taxon>Lactuca</taxon>
    </lineage>
</organism>
<reference evidence="2 3" key="1">
    <citation type="journal article" date="2017" name="Nat. Commun.">
        <title>Genome assembly with in vitro proximity ligation data and whole-genome triplication in lettuce.</title>
        <authorList>
            <person name="Reyes-Chin-Wo S."/>
            <person name="Wang Z."/>
            <person name="Yang X."/>
            <person name="Kozik A."/>
            <person name="Arikit S."/>
            <person name="Song C."/>
            <person name="Xia L."/>
            <person name="Froenicke L."/>
            <person name="Lavelle D.O."/>
            <person name="Truco M.J."/>
            <person name="Xia R."/>
            <person name="Zhu S."/>
            <person name="Xu C."/>
            <person name="Xu H."/>
            <person name="Xu X."/>
            <person name="Cox K."/>
            <person name="Korf I."/>
            <person name="Meyers B.C."/>
            <person name="Michelmore R.W."/>
        </authorList>
    </citation>
    <scope>NUCLEOTIDE SEQUENCE [LARGE SCALE GENOMIC DNA]</scope>
    <source>
        <strain evidence="3">cv. Salinas</strain>
        <tissue evidence="2">Seedlings</tissue>
    </source>
</reference>
<keyword evidence="3" id="KW-1185">Reference proteome</keyword>
<dbReference type="AlphaFoldDB" id="A0A9R1X5B5"/>
<protein>
    <submittedName>
        <fullName evidence="2">Uncharacterized protein</fullName>
    </submittedName>
</protein>
<comment type="caution">
    <text evidence="2">The sequence shown here is derived from an EMBL/GenBank/DDBJ whole genome shotgun (WGS) entry which is preliminary data.</text>
</comment>
<dbReference type="Proteomes" id="UP000235145">
    <property type="component" value="Unassembled WGS sequence"/>
</dbReference>
<sequence length="82" mass="9099">METSFFMAFILMGIASSMSRKQIYGEGWVDGKCYLVKNGVYVASGILFLIAIISTIFSCFLILNMHRPVHAQGDMLAFVCPP</sequence>
<accession>A0A9R1X5B5</accession>
<dbReference type="InterPro" id="IPR009606">
    <property type="entry name" value="DEAL/Modifying_wall_lignin1/2"/>
</dbReference>
<keyword evidence="1" id="KW-1133">Transmembrane helix</keyword>